<dbReference type="PATRIC" id="fig|1304284.3.peg.840"/>
<evidence type="ECO:0000313" key="2">
    <source>
        <dbReference type="Proteomes" id="UP000013378"/>
    </source>
</evidence>
<sequence>MIQIDDAGSGSLIGGTCIGILRVETGEYEYEFIPVKFYSKKYFKTKLYLDYVVTIVKRLFKLLNVKKSEKIYVCRGYMFDKLRLWFDENNYIYESTKITNPLQDKIESTFEQYAISFGLPEEFIRYTKYPFHFHRILKWVYADYDKRKKLCKTGWKSWSKYENLKTIIETDYIVKSNYVCLKCGAPIKNNSKVIRIKYVSNRPTSIYLHYKCQ</sequence>
<proteinExistence type="predicted"/>
<dbReference type="Proteomes" id="UP000013378">
    <property type="component" value="Unassembled WGS sequence"/>
</dbReference>
<dbReference type="EMBL" id="ARZA01000086">
    <property type="protein sequence ID" value="EOD01092.1"/>
    <property type="molecule type" value="Genomic_DNA"/>
</dbReference>
<keyword evidence="2" id="KW-1185">Reference proteome</keyword>
<organism evidence="1 2">
    <name type="scientific">Caldisalinibacter kiritimatiensis</name>
    <dbReference type="NCBI Taxonomy" id="1304284"/>
    <lineage>
        <taxon>Bacteria</taxon>
        <taxon>Bacillati</taxon>
        <taxon>Bacillota</taxon>
        <taxon>Tissierellia</taxon>
        <taxon>Tissierellales</taxon>
        <taxon>Thermohalobacteraceae</taxon>
        <taxon>Caldisalinibacter</taxon>
    </lineage>
</organism>
<protein>
    <submittedName>
        <fullName evidence="1">Uncharacterized protein</fullName>
    </submittedName>
</protein>
<dbReference type="AlphaFoldDB" id="R1AWS5"/>
<dbReference type="eggNOG" id="ENOG502ZBVW">
    <property type="taxonomic scope" value="Bacteria"/>
</dbReference>
<dbReference type="OrthoDB" id="1738242at2"/>
<accession>R1AWS5</accession>
<dbReference type="RefSeq" id="WP_006310337.1">
    <property type="nucleotide sequence ID" value="NZ_ARZA01000086.1"/>
</dbReference>
<reference evidence="1 2" key="1">
    <citation type="journal article" date="2015" name="Geomicrobiol. J.">
        <title>Caldisalinibacter kiritimatiensis gen. nov., sp. nov., a moderately thermohalophilic thiosulfate-reducing bacterium from a hypersaline microbial mat.</title>
        <authorList>
            <person name="Ben Hania W."/>
            <person name="Joseph M."/>
            <person name="Fiebig A."/>
            <person name="Bunk B."/>
            <person name="Klenk H.-P."/>
            <person name="Fardeau M.-L."/>
            <person name="Spring S."/>
        </authorList>
    </citation>
    <scope>NUCLEOTIDE SEQUENCE [LARGE SCALE GENOMIC DNA]</scope>
    <source>
        <strain evidence="1 2">L21-TH-D2</strain>
    </source>
</reference>
<gene>
    <name evidence="1" type="ORF">L21TH_0855</name>
</gene>
<name>R1AWS5_9FIRM</name>
<comment type="caution">
    <text evidence="1">The sequence shown here is derived from an EMBL/GenBank/DDBJ whole genome shotgun (WGS) entry which is preliminary data.</text>
</comment>
<evidence type="ECO:0000313" key="1">
    <source>
        <dbReference type="EMBL" id="EOD01092.1"/>
    </source>
</evidence>